<dbReference type="RefSeq" id="WP_280943138.1">
    <property type="nucleotide sequence ID" value="NZ_JARYGX010000023.1"/>
</dbReference>
<protein>
    <recommendedName>
        <fullName evidence="4">Chitin-binding type-4 domain-containing protein</fullName>
    </recommendedName>
</protein>
<reference evidence="2" key="2">
    <citation type="submission" date="2023-04" db="EMBL/GenBank/DDBJ databases">
        <authorList>
            <person name="Sun J.-Q."/>
        </authorList>
    </citation>
    <scope>NUCLEOTIDE SEQUENCE</scope>
    <source>
        <strain evidence="2">CC-YY355</strain>
    </source>
</reference>
<keyword evidence="1" id="KW-0732">Signal</keyword>
<accession>A0ABT6MTK2</accession>
<gene>
    <name evidence="2" type="ORF">QF205_12760</name>
</gene>
<evidence type="ECO:0000256" key="1">
    <source>
        <dbReference type="SAM" id="SignalP"/>
    </source>
</evidence>
<proteinExistence type="predicted"/>
<organism evidence="2 3">
    <name type="scientific">Luteimonas composti</name>
    <dbReference type="NCBI Taxonomy" id="398257"/>
    <lineage>
        <taxon>Bacteria</taxon>
        <taxon>Pseudomonadati</taxon>
        <taxon>Pseudomonadota</taxon>
        <taxon>Gammaproteobacteria</taxon>
        <taxon>Lysobacterales</taxon>
        <taxon>Lysobacteraceae</taxon>
        <taxon>Luteimonas</taxon>
    </lineage>
</organism>
<keyword evidence="3" id="KW-1185">Reference proteome</keyword>
<dbReference type="EMBL" id="JARYGX010000023">
    <property type="protein sequence ID" value="MDH7453930.1"/>
    <property type="molecule type" value="Genomic_DNA"/>
</dbReference>
<dbReference type="NCBIfam" id="NF043005">
    <property type="entry name" value="sce4755_fam"/>
    <property type="match status" value="1"/>
</dbReference>
<name>A0ABT6MTK2_9GAMM</name>
<sequence length="193" mass="21202">MRVRVSACLLVVLGLCASSVPAHFSVDMADTHKSRYGPGEIKSAPCGRPDGERGSDVYTYSPGETIKVSWVEYVGHPGYYRIAFDSDGHDDFRDPASIRPAGRSCGVGEPNCGAGDFYNNATVLIDDFGRHDDSPHGKQYSVDVRLPDVECEQCTLQILQVMTEQDKAPYDPTAENADDLYHQCVDLRLRRGA</sequence>
<dbReference type="Proteomes" id="UP001160550">
    <property type="component" value="Unassembled WGS sequence"/>
</dbReference>
<comment type="caution">
    <text evidence="2">The sequence shown here is derived from an EMBL/GenBank/DDBJ whole genome shotgun (WGS) entry which is preliminary data.</text>
</comment>
<evidence type="ECO:0000313" key="3">
    <source>
        <dbReference type="Proteomes" id="UP001160550"/>
    </source>
</evidence>
<evidence type="ECO:0008006" key="4">
    <source>
        <dbReference type="Google" id="ProtNLM"/>
    </source>
</evidence>
<evidence type="ECO:0000313" key="2">
    <source>
        <dbReference type="EMBL" id="MDH7453930.1"/>
    </source>
</evidence>
<feature type="signal peptide" evidence="1">
    <location>
        <begin position="1"/>
        <end position="24"/>
    </location>
</feature>
<feature type="chain" id="PRO_5045133026" description="Chitin-binding type-4 domain-containing protein" evidence="1">
    <location>
        <begin position="25"/>
        <end position="193"/>
    </location>
</feature>
<reference evidence="2" key="1">
    <citation type="journal article" date="2007" name="Int. J. Syst. Evol. Microbiol.">
        <title>Luteimonas composti sp. nov., a moderately thermophilic bacterium isolated from food waste.</title>
        <authorList>
            <person name="Young C.C."/>
            <person name="Kampfer P."/>
            <person name="Chen W.M."/>
            <person name="Yen W.S."/>
            <person name="Arun A.B."/>
            <person name="Lai W.A."/>
            <person name="Shen F.T."/>
            <person name="Rekha P.D."/>
            <person name="Lin K.Y."/>
            <person name="Chou J.H."/>
        </authorList>
    </citation>
    <scope>NUCLEOTIDE SEQUENCE</scope>
    <source>
        <strain evidence="2">CC-YY355</strain>
    </source>
</reference>